<dbReference type="OMA" id="YVARTEI"/>
<accession>E2AX41</accession>
<name>E2AX41_CAMFO</name>
<reference evidence="1 2" key="1">
    <citation type="journal article" date="2010" name="Science">
        <title>Genomic comparison of the ants Camponotus floridanus and Harpegnathos saltator.</title>
        <authorList>
            <person name="Bonasio R."/>
            <person name="Zhang G."/>
            <person name="Ye C."/>
            <person name="Mutti N.S."/>
            <person name="Fang X."/>
            <person name="Qin N."/>
            <person name="Donahue G."/>
            <person name="Yang P."/>
            <person name="Li Q."/>
            <person name="Li C."/>
            <person name="Zhang P."/>
            <person name="Huang Z."/>
            <person name="Berger S.L."/>
            <person name="Reinberg D."/>
            <person name="Wang J."/>
            <person name="Liebig J."/>
        </authorList>
    </citation>
    <scope>NUCLEOTIDE SEQUENCE [LARGE SCALE GENOMIC DNA]</scope>
    <source>
        <strain evidence="2">C129</strain>
    </source>
</reference>
<evidence type="ECO:0000313" key="1">
    <source>
        <dbReference type="EMBL" id="EFN61991.1"/>
    </source>
</evidence>
<dbReference type="Proteomes" id="UP000000311">
    <property type="component" value="Unassembled WGS sequence"/>
</dbReference>
<gene>
    <name evidence="1" type="ORF">EAG_01744</name>
</gene>
<organism evidence="2">
    <name type="scientific">Camponotus floridanus</name>
    <name type="common">Florida carpenter ant</name>
    <dbReference type="NCBI Taxonomy" id="104421"/>
    <lineage>
        <taxon>Eukaryota</taxon>
        <taxon>Metazoa</taxon>
        <taxon>Ecdysozoa</taxon>
        <taxon>Arthropoda</taxon>
        <taxon>Hexapoda</taxon>
        <taxon>Insecta</taxon>
        <taxon>Pterygota</taxon>
        <taxon>Neoptera</taxon>
        <taxon>Endopterygota</taxon>
        <taxon>Hymenoptera</taxon>
        <taxon>Apocrita</taxon>
        <taxon>Aculeata</taxon>
        <taxon>Formicoidea</taxon>
        <taxon>Formicidae</taxon>
        <taxon>Formicinae</taxon>
        <taxon>Camponotus</taxon>
    </lineage>
</organism>
<dbReference type="STRING" id="104421.E2AX41"/>
<proteinExistence type="predicted"/>
<dbReference type="OrthoDB" id="8196042at2759"/>
<dbReference type="EMBL" id="GL443520">
    <property type="protein sequence ID" value="EFN61991.1"/>
    <property type="molecule type" value="Genomic_DNA"/>
</dbReference>
<dbReference type="InParanoid" id="E2AX41"/>
<keyword evidence="2" id="KW-1185">Reference proteome</keyword>
<protein>
    <submittedName>
        <fullName evidence="1">Uncharacterized protein</fullName>
    </submittedName>
</protein>
<evidence type="ECO:0000313" key="2">
    <source>
        <dbReference type="Proteomes" id="UP000000311"/>
    </source>
</evidence>
<dbReference type="AlphaFoldDB" id="E2AX41"/>
<sequence>MPVPVSQTPTLTSTLVPKEESNMPFIDDELFWYSDNDGKMDLTQCLQQSNTGQSVEFSPIELSALVGTPAASNVPAEEGADMSGITGEELFDPMDLLREFDAEPSQPTSTTTLSSYRRQRHNIAALNPLLAEKLAAPSTQTSSTSIPYASRAEIKTENIQPEPSKEILAQNRFAPGQFASNFSLFESLRRGLFDEAEYHRVVISS</sequence>